<dbReference type="OrthoDB" id="10177079at2759"/>
<name>V3ZMP7_LOTGI</name>
<keyword evidence="3" id="KW-1185">Reference proteome</keyword>
<dbReference type="CTD" id="20249146"/>
<keyword evidence="1" id="KW-0812">Transmembrane</keyword>
<dbReference type="AlphaFoldDB" id="V3ZMP7"/>
<reference evidence="2 3" key="1">
    <citation type="journal article" date="2013" name="Nature">
        <title>Insights into bilaterian evolution from three spiralian genomes.</title>
        <authorList>
            <person name="Simakov O."/>
            <person name="Marletaz F."/>
            <person name="Cho S.J."/>
            <person name="Edsinger-Gonzales E."/>
            <person name="Havlak P."/>
            <person name="Hellsten U."/>
            <person name="Kuo D.H."/>
            <person name="Larsson T."/>
            <person name="Lv J."/>
            <person name="Arendt D."/>
            <person name="Savage R."/>
            <person name="Osoegawa K."/>
            <person name="de Jong P."/>
            <person name="Grimwood J."/>
            <person name="Chapman J.A."/>
            <person name="Shapiro H."/>
            <person name="Aerts A."/>
            <person name="Otillar R.P."/>
            <person name="Terry A.Y."/>
            <person name="Boore J.L."/>
            <person name="Grigoriev I.V."/>
            <person name="Lindberg D.R."/>
            <person name="Seaver E.C."/>
            <person name="Weisblat D.A."/>
            <person name="Putnam N.H."/>
            <person name="Rokhsar D.S."/>
        </authorList>
    </citation>
    <scope>NUCLEOTIDE SEQUENCE [LARGE SCALE GENOMIC DNA]</scope>
</reference>
<dbReference type="OMA" id="THGFGEN"/>
<protein>
    <submittedName>
        <fullName evidence="2">Uncharacterized protein</fullName>
    </submittedName>
</protein>
<dbReference type="KEGG" id="lgi:LOTGIDRAFT_233083"/>
<dbReference type="EMBL" id="KB202050">
    <property type="protein sequence ID" value="ESO92648.1"/>
    <property type="molecule type" value="Genomic_DNA"/>
</dbReference>
<dbReference type="GeneID" id="20249146"/>
<keyword evidence="1" id="KW-0472">Membrane</keyword>
<dbReference type="RefSeq" id="XP_009056789.1">
    <property type="nucleotide sequence ID" value="XM_009058541.1"/>
</dbReference>
<accession>V3ZMP7</accession>
<feature type="transmembrane region" description="Helical" evidence="1">
    <location>
        <begin position="581"/>
        <end position="600"/>
    </location>
</feature>
<keyword evidence="1" id="KW-1133">Transmembrane helix</keyword>
<gene>
    <name evidence="2" type="ORF">LOTGIDRAFT_233083</name>
</gene>
<sequence length="708" mass="79498">MDPLYDGSVHLDSDRNVNFSSGNKILNELTQLVKTNEPLSEILQAPDYVLDHFSNLFPDIVQSNSVGKLHKDDFKLWEKSNNDIKIELDPNPNAMDDSDGFDVYIGGPAALTGAALQARSKQNPQKVLYGHNGKLGVSNWKGSASYVHIRDAVPVYYWPNNHGVYLTYATVKHFLQRYLQPDKYMKDICEDPHWNKLRFNFINFLKEPSILKIFAKNQIKALQDVGLHIQGTALNPPEKTTAHVSCHHASLTQEILDELNASKPFFLKSNKDAYALSVFLGSKKEVAETASVFNHIKRDAGGNILEYRFLHVDEIKERGYDPNFVPKAAAFSNDGYLPPYIGTDMLKMIRDEGGFVNEKLQLLKILVQLEKNGDVTVTKIVWKHTESGEIKTTPVNTLYLSLGPSMKRLEVCQPSENQLKDILNTSDSIASPNPLVPSKISKSLNKIKSQNLLKKMMHASGMSIVFIVRVDKAIVPESKMTRFRDHIDGHNKHIVRLSEKQVHIGEKTYQYFVLQTTGGGYFPSKEVHAETGLNIIKANAIPLLGLNDEGVEFDILQARSCARGVTAQNVFRFAAPASNMVMIYGIGGIGMTTMAPNALLMKAIMTLRKRLASGTMSVSEFQQRLKTSQFVGIPHWNKPNPFKRNYAQFMDNPNLISQKLGVVASLGKQISNRYTRLGINTDDRPQQTKSIPNSLIKRARSISRYFHK</sequence>
<dbReference type="HOGENOM" id="CLU_379134_0_0_1"/>
<evidence type="ECO:0000313" key="2">
    <source>
        <dbReference type="EMBL" id="ESO92648.1"/>
    </source>
</evidence>
<dbReference type="Proteomes" id="UP000030746">
    <property type="component" value="Unassembled WGS sequence"/>
</dbReference>
<proteinExistence type="predicted"/>
<evidence type="ECO:0000256" key="1">
    <source>
        <dbReference type="SAM" id="Phobius"/>
    </source>
</evidence>
<organism evidence="2 3">
    <name type="scientific">Lottia gigantea</name>
    <name type="common">Giant owl limpet</name>
    <dbReference type="NCBI Taxonomy" id="225164"/>
    <lineage>
        <taxon>Eukaryota</taxon>
        <taxon>Metazoa</taxon>
        <taxon>Spiralia</taxon>
        <taxon>Lophotrochozoa</taxon>
        <taxon>Mollusca</taxon>
        <taxon>Gastropoda</taxon>
        <taxon>Patellogastropoda</taxon>
        <taxon>Lottioidea</taxon>
        <taxon>Lottiidae</taxon>
        <taxon>Lottia</taxon>
    </lineage>
</organism>
<evidence type="ECO:0000313" key="3">
    <source>
        <dbReference type="Proteomes" id="UP000030746"/>
    </source>
</evidence>